<dbReference type="InParanoid" id="A7EZ43"/>
<dbReference type="EMBL" id="CH476636">
    <property type="protein sequence ID" value="EDN94735.1"/>
    <property type="molecule type" value="Genomic_DNA"/>
</dbReference>
<dbReference type="RefSeq" id="XP_001588163.1">
    <property type="nucleotide sequence ID" value="XM_001588113.1"/>
</dbReference>
<dbReference type="Proteomes" id="UP000001312">
    <property type="component" value="Unassembled WGS sequence"/>
</dbReference>
<organism evidence="1 2">
    <name type="scientific">Sclerotinia sclerotiorum (strain ATCC 18683 / 1980 / Ss-1)</name>
    <name type="common">White mold</name>
    <name type="synonym">Whetzelinia sclerotiorum</name>
    <dbReference type="NCBI Taxonomy" id="665079"/>
    <lineage>
        <taxon>Eukaryota</taxon>
        <taxon>Fungi</taxon>
        <taxon>Dikarya</taxon>
        <taxon>Ascomycota</taxon>
        <taxon>Pezizomycotina</taxon>
        <taxon>Leotiomycetes</taxon>
        <taxon>Helotiales</taxon>
        <taxon>Sclerotiniaceae</taxon>
        <taxon>Sclerotinia</taxon>
    </lineage>
</organism>
<accession>A7EZ43</accession>
<proteinExistence type="predicted"/>
<keyword evidence="2" id="KW-1185">Reference proteome</keyword>
<sequence>MTQFSEGSLPLITYLIIKQARALVKGVHIYEDHLTSYAYLMEKKLIFHIIRGSRNSPTVLSELLFHGNRK</sequence>
<dbReference type="GeneID" id="5484426"/>
<gene>
    <name evidence="1" type="ORF">SS1G_10609</name>
</gene>
<reference evidence="2" key="1">
    <citation type="journal article" date="2011" name="PLoS Genet.">
        <title>Genomic analysis of the necrotrophic fungal pathogens Sclerotinia sclerotiorum and Botrytis cinerea.</title>
        <authorList>
            <person name="Amselem J."/>
            <person name="Cuomo C.A."/>
            <person name="van Kan J.A."/>
            <person name="Viaud M."/>
            <person name="Benito E.P."/>
            <person name="Couloux A."/>
            <person name="Coutinho P.M."/>
            <person name="de Vries R.P."/>
            <person name="Dyer P.S."/>
            <person name="Fillinger S."/>
            <person name="Fournier E."/>
            <person name="Gout L."/>
            <person name="Hahn M."/>
            <person name="Kohn L."/>
            <person name="Lapalu N."/>
            <person name="Plummer K.M."/>
            <person name="Pradier J.M."/>
            <person name="Quevillon E."/>
            <person name="Sharon A."/>
            <person name="Simon A."/>
            <person name="ten Have A."/>
            <person name="Tudzynski B."/>
            <person name="Tudzynski P."/>
            <person name="Wincker P."/>
            <person name="Andrew M."/>
            <person name="Anthouard V."/>
            <person name="Beever R.E."/>
            <person name="Beffa R."/>
            <person name="Benoit I."/>
            <person name="Bouzid O."/>
            <person name="Brault B."/>
            <person name="Chen Z."/>
            <person name="Choquer M."/>
            <person name="Collemare J."/>
            <person name="Cotton P."/>
            <person name="Danchin E.G."/>
            <person name="Da Silva C."/>
            <person name="Gautier A."/>
            <person name="Giraud C."/>
            <person name="Giraud T."/>
            <person name="Gonzalez C."/>
            <person name="Grossetete S."/>
            <person name="Guldener U."/>
            <person name="Henrissat B."/>
            <person name="Howlett B.J."/>
            <person name="Kodira C."/>
            <person name="Kretschmer M."/>
            <person name="Lappartient A."/>
            <person name="Leroch M."/>
            <person name="Levis C."/>
            <person name="Mauceli E."/>
            <person name="Neuveglise C."/>
            <person name="Oeser B."/>
            <person name="Pearson M."/>
            <person name="Poulain J."/>
            <person name="Poussereau N."/>
            <person name="Quesneville H."/>
            <person name="Rascle C."/>
            <person name="Schumacher J."/>
            <person name="Segurens B."/>
            <person name="Sexton A."/>
            <person name="Silva E."/>
            <person name="Sirven C."/>
            <person name="Soanes D.M."/>
            <person name="Talbot N.J."/>
            <person name="Templeton M."/>
            <person name="Yandava C."/>
            <person name="Yarden O."/>
            <person name="Zeng Q."/>
            <person name="Rollins J.A."/>
            <person name="Lebrun M.H."/>
            <person name="Dickman M."/>
        </authorList>
    </citation>
    <scope>NUCLEOTIDE SEQUENCE [LARGE SCALE GENOMIC DNA]</scope>
    <source>
        <strain evidence="2">ATCC 18683 / 1980 / Ss-1</strain>
    </source>
</reference>
<evidence type="ECO:0000313" key="1">
    <source>
        <dbReference type="EMBL" id="EDN94735.1"/>
    </source>
</evidence>
<protein>
    <submittedName>
        <fullName evidence="1">Uncharacterized protein</fullName>
    </submittedName>
</protein>
<evidence type="ECO:0000313" key="2">
    <source>
        <dbReference type="Proteomes" id="UP000001312"/>
    </source>
</evidence>
<dbReference type="AlphaFoldDB" id="A7EZ43"/>
<name>A7EZ43_SCLS1</name>
<dbReference type="KEGG" id="ssl:SS1G_10609"/>